<organism evidence="1 2">
    <name type="scientific">Populus trichocarpa</name>
    <name type="common">Western balsam poplar</name>
    <name type="synonym">Populus balsamifera subsp. trichocarpa</name>
    <dbReference type="NCBI Taxonomy" id="3694"/>
    <lineage>
        <taxon>Eukaryota</taxon>
        <taxon>Viridiplantae</taxon>
        <taxon>Streptophyta</taxon>
        <taxon>Embryophyta</taxon>
        <taxon>Tracheophyta</taxon>
        <taxon>Spermatophyta</taxon>
        <taxon>Magnoliopsida</taxon>
        <taxon>eudicotyledons</taxon>
        <taxon>Gunneridae</taxon>
        <taxon>Pentapetalae</taxon>
        <taxon>rosids</taxon>
        <taxon>fabids</taxon>
        <taxon>Malpighiales</taxon>
        <taxon>Salicaceae</taxon>
        <taxon>Saliceae</taxon>
        <taxon>Populus</taxon>
    </lineage>
</organism>
<dbReference type="Proteomes" id="UP000006729">
    <property type="component" value="Chromosome 3"/>
</dbReference>
<gene>
    <name evidence="1" type="ORF">POPTR_003G010533</name>
</gene>
<reference evidence="1 2" key="1">
    <citation type="journal article" date="2006" name="Science">
        <title>The genome of black cottonwood, Populus trichocarpa (Torr. &amp; Gray).</title>
        <authorList>
            <person name="Tuskan G.A."/>
            <person name="Difazio S."/>
            <person name="Jansson S."/>
            <person name="Bohlmann J."/>
            <person name="Grigoriev I."/>
            <person name="Hellsten U."/>
            <person name="Putnam N."/>
            <person name="Ralph S."/>
            <person name="Rombauts S."/>
            <person name="Salamov A."/>
            <person name="Schein J."/>
            <person name="Sterck L."/>
            <person name="Aerts A."/>
            <person name="Bhalerao R.R."/>
            <person name="Bhalerao R.P."/>
            <person name="Blaudez D."/>
            <person name="Boerjan W."/>
            <person name="Brun A."/>
            <person name="Brunner A."/>
            <person name="Busov V."/>
            <person name="Campbell M."/>
            <person name="Carlson J."/>
            <person name="Chalot M."/>
            <person name="Chapman J."/>
            <person name="Chen G.L."/>
            <person name="Cooper D."/>
            <person name="Coutinho P.M."/>
            <person name="Couturier J."/>
            <person name="Covert S."/>
            <person name="Cronk Q."/>
            <person name="Cunningham R."/>
            <person name="Davis J."/>
            <person name="Degroeve S."/>
            <person name="Dejardin A."/>
            <person name="Depamphilis C."/>
            <person name="Detter J."/>
            <person name="Dirks B."/>
            <person name="Dubchak I."/>
            <person name="Duplessis S."/>
            <person name="Ehlting J."/>
            <person name="Ellis B."/>
            <person name="Gendler K."/>
            <person name="Goodstein D."/>
            <person name="Gribskov M."/>
            <person name="Grimwood J."/>
            <person name="Groover A."/>
            <person name="Gunter L."/>
            <person name="Hamberger B."/>
            <person name="Heinze B."/>
            <person name="Helariutta Y."/>
            <person name="Henrissat B."/>
            <person name="Holligan D."/>
            <person name="Holt R."/>
            <person name="Huang W."/>
            <person name="Islam-Faridi N."/>
            <person name="Jones S."/>
            <person name="Jones-Rhoades M."/>
            <person name="Jorgensen R."/>
            <person name="Joshi C."/>
            <person name="Kangasjarvi J."/>
            <person name="Karlsson J."/>
            <person name="Kelleher C."/>
            <person name="Kirkpatrick R."/>
            <person name="Kirst M."/>
            <person name="Kohler A."/>
            <person name="Kalluri U."/>
            <person name="Larimer F."/>
            <person name="Leebens-Mack J."/>
            <person name="Leple J.C."/>
            <person name="Locascio P."/>
            <person name="Lou Y."/>
            <person name="Lucas S."/>
            <person name="Martin F."/>
            <person name="Montanini B."/>
            <person name="Napoli C."/>
            <person name="Nelson D.R."/>
            <person name="Nelson C."/>
            <person name="Nieminen K."/>
            <person name="Nilsson O."/>
            <person name="Pereda V."/>
            <person name="Peter G."/>
            <person name="Philippe R."/>
            <person name="Pilate G."/>
            <person name="Poliakov A."/>
            <person name="Razumovskaya J."/>
            <person name="Richardson P."/>
            <person name="Rinaldi C."/>
            <person name="Ritland K."/>
            <person name="Rouze P."/>
            <person name="Ryaboy D."/>
            <person name="Schmutz J."/>
            <person name="Schrader J."/>
            <person name="Segerman B."/>
            <person name="Shin H."/>
            <person name="Siddiqui A."/>
            <person name="Sterky F."/>
            <person name="Terry A."/>
            <person name="Tsai C.J."/>
            <person name="Uberbacher E."/>
            <person name="Unneberg P."/>
            <person name="Vahala J."/>
            <person name="Wall K."/>
            <person name="Wessler S."/>
            <person name="Yang G."/>
            <person name="Yin T."/>
            <person name="Douglas C."/>
            <person name="Marra M."/>
            <person name="Sandberg G."/>
            <person name="Van de Peer Y."/>
            <person name="Rokhsar D."/>
        </authorList>
    </citation>
    <scope>NUCLEOTIDE SEQUENCE [LARGE SCALE GENOMIC DNA]</scope>
    <source>
        <strain evidence="2">cv. Nisqually</strain>
    </source>
</reference>
<dbReference type="EMBL" id="CM009292">
    <property type="protein sequence ID" value="RQO87556.1"/>
    <property type="molecule type" value="Genomic_DNA"/>
</dbReference>
<accession>A0A3N7EL50</accession>
<dbReference type="InParanoid" id="A0A3N7EL50"/>
<dbReference type="STRING" id="3694.A0A3N7EL50"/>
<sequence length="59" mass="6370">MAPATSLSDVVVLCNLQLPKDGVGICQGDIRLDNTTNIAMVFGKGSAGYNRVVRHRFYS</sequence>
<keyword evidence="2" id="KW-1185">Reference proteome</keyword>
<name>A0A3N7EL50_POPTR</name>
<proteinExistence type="predicted"/>
<dbReference type="AlphaFoldDB" id="A0A3N7EL50"/>
<protein>
    <submittedName>
        <fullName evidence="1">Uncharacterized protein</fullName>
    </submittedName>
</protein>
<evidence type="ECO:0000313" key="2">
    <source>
        <dbReference type="Proteomes" id="UP000006729"/>
    </source>
</evidence>
<evidence type="ECO:0000313" key="1">
    <source>
        <dbReference type="EMBL" id="RQO87556.1"/>
    </source>
</evidence>